<evidence type="ECO:0000256" key="2">
    <source>
        <dbReference type="ARBA" id="ARBA00022729"/>
    </source>
</evidence>
<dbReference type="Gene3D" id="1.10.510.10">
    <property type="entry name" value="Transferase(Phosphotransferase) domain 1"/>
    <property type="match status" value="1"/>
</dbReference>
<evidence type="ECO:0000313" key="6">
    <source>
        <dbReference type="Proteomes" id="UP001501303"/>
    </source>
</evidence>
<dbReference type="CDD" id="cd14014">
    <property type="entry name" value="STKc_PknB_like"/>
    <property type="match status" value="1"/>
</dbReference>
<dbReference type="InterPro" id="IPR028082">
    <property type="entry name" value="Peripla_BP_I"/>
</dbReference>
<name>A0ABN2PBM0_9ACTN</name>
<dbReference type="InterPro" id="IPR011009">
    <property type="entry name" value="Kinase-like_dom_sf"/>
</dbReference>
<protein>
    <recommendedName>
        <fullName evidence="4">Protein kinase domain-containing protein</fullName>
    </recommendedName>
</protein>
<evidence type="ECO:0000313" key="5">
    <source>
        <dbReference type="EMBL" id="GAA1916680.1"/>
    </source>
</evidence>
<proteinExistence type="inferred from homology"/>
<feature type="compositionally biased region" description="Basic residues" evidence="3">
    <location>
        <begin position="344"/>
        <end position="356"/>
    </location>
</feature>
<sequence length="755" mass="78998">MSAALRPSGKPPGRPLRPSDPSRIDVYRLQRRLSGGGPGVQVYLARSPGGAMVTVRTIGGHWACDPGFRTRFTRETAAARAVRHPFIVPVIAADALAATHPGCLWLASPYLPEPSLTTVVQRNGALPRRSVQALGAMLADALATVHRAEMIHGDVAPDKVLLTGDGPRLTGLGIGGAQQEMALAGGGTEGDAGATCYLLSPERAAADPPGPGPAADIFALGCVLAYASSGRPPFRSGSTETVRNRLRFDAADLADVPRSLLEVVQACLARAPEVRPTAAELHRELTTGAEGDGWLPDPFARTVRDHAEERADTPGPVAPPPPSVASAAGAGASGAEASPARSGGRGRSRHRAPVPTRRRLLTAASAGGLFLVGGLTAWLASRSGADADPGGGRSWVLGLHADLSGPGARHGRAQQLGAELAVTEYTVVENPPFDVVLRVVDDSGDPARAAAVAAELAADPAVAAVIGPSAESSAERAAVVYEDERLPFVSLSVGSFSDENSDREYHSLLQARPPTAWQGFALQIYLEEELEARRIGLIDDRTAETYSWELTRALTGALDRDRVGLVPRVVPRGTEDFAPVVAHFMDRGVDTVVYGGHAKGAARLARALRRHGFDGTCLAGDAVLSPEFLDGAGGAGEGWLLIAPFTDPAADPRVAGFTSVFRERFDEAPGPYAAEAYDAARMLLEAVRGMIEDGGTPDLRPGLPGRLKEDSHRGVAKELAFDPAGRYAHGGDGLYLYRVEGGTFRFLGRAPSLAD</sequence>
<evidence type="ECO:0000256" key="1">
    <source>
        <dbReference type="ARBA" id="ARBA00010062"/>
    </source>
</evidence>
<dbReference type="InterPro" id="IPR000719">
    <property type="entry name" value="Prot_kinase_dom"/>
</dbReference>
<dbReference type="EMBL" id="BAAAMJ010000029">
    <property type="protein sequence ID" value="GAA1916680.1"/>
    <property type="molecule type" value="Genomic_DNA"/>
</dbReference>
<dbReference type="CDD" id="cd06342">
    <property type="entry name" value="PBP1_ABC_LIVBP-like"/>
    <property type="match status" value="1"/>
</dbReference>
<comment type="similarity">
    <text evidence="1">Belongs to the leucine-binding protein family.</text>
</comment>
<dbReference type="PROSITE" id="PS50011">
    <property type="entry name" value="PROTEIN_KINASE_DOM"/>
    <property type="match status" value="1"/>
</dbReference>
<dbReference type="Proteomes" id="UP001501303">
    <property type="component" value="Unassembled WGS sequence"/>
</dbReference>
<feature type="compositionally biased region" description="Low complexity" evidence="3">
    <location>
        <begin position="324"/>
        <end position="342"/>
    </location>
</feature>
<dbReference type="PANTHER" id="PTHR47151">
    <property type="entry name" value="LEU/ILE/VAL-BINDING ABC TRANSPORTER SUBUNIT"/>
    <property type="match status" value="1"/>
</dbReference>
<reference evidence="5 6" key="1">
    <citation type="journal article" date="2019" name="Int. J. Syst. Evol. Microbiol.">
        <title>The Global Catalogue of Microorganisms (GCM) 10K type strain sequencing project: providing services to taxonomists for standard genome sequencing and annotation.</title>
        <authorList>
            <consortium name="The Broad Institute Genomics Platform"/>
            <consortium name="The Broad Institute Genome Sequencing Center for Infectious Disease"/>
            <person name="Wu L."/>
            <person name="Ma J."/>
        </authorList>
    </citation>
    <scope>NUCLEOTIDE SEQUENCE [LARGE SCALE GENOMIC DNA]</scope>
    <source>
        <strain evidence="5 6">JCM 13581</strain>
    </source>
</reference>
<keyword evidence="6" id="KW-1185">Reference proteome</keyword>
<dbReference type="SMART" id="SM00220">
    <property type="entry name" value="S_TKc"/>
    <property type="match status" value="1"/>
</dbReference>
<accession>A0ABN2PBM0</accession>
<dbReference type="SUPFAM" id="SSF53822">
    <property type="entry name" value="Periplasmic binding protein-like I"/>
    <property type="match status" value="1"/>
</dbReference>
<keyword evidence="2" id="KW-0732">Signal</keyword>
<feature type="region of interest" description="Disordered" evidence="3">
    <location>
        <begin position="306"/>
        <end position="356"/>
    </location>
</feature>
<dbReference type="Pfam" id="PF00069">
    <property type="entry name" value="Pkinase"/>
    <property type="match status" value="1"/>
</dbReference>
<dbReference type="Gene3D" id="3.40.50.2300">
    <property type="match status" value="2"/>
</dbReference>
<dbReference type="InterPro" id="IPR028081">
    <property type="entry name" value="Leu-bd"/>
</dbReference>
<organism evidence="5 6">
    <name type="scientific">Streptomyces sodiiphilus</name>
    <dbReference type="NCBI Taxonomy" id="226217"/>
    <lineage>
        <taxon>Bacteria</taxon>
        <taxon>Bacillati</taxon>
        <taxon>Actinomycetota</taxon>
        <taxon>Actinomycetes</taxon>
        <taxon>Kitasatosporales</taxon>
        <taxon>Streptomycetaceae</taxon>
        <taxon>Streptomyces</taxon>
    </lineage>
</organism>
<feature type="domain" description="Protein kinase" evidence="4">
    <location>
        <begin position="27"/>
        <end position="285"/>
    </location>
</feature>
<dbReference type="SUPFAM" id="SSF56112">
    <property type="entry name" value="Protein kinase-like (PK-like)"/>
    <property type="match status" value="1"/>
</dbReference>
<comment type="caution">
    <text evidence="5">The sequence shown here is derived from an EMBL/GenBank/DDBJ whole genome shotgun (WGS) entry which is preliminary data.</text>
</comment>
<dbReference type="PANTHER" id="PTHR47151:SF2">
    <property type="entry name" value="AMINO ACID BINDING PROTEIN"/>
    <property type="match status" value="1"/>
</dbReference>
<evidence type="ECO:0000256" key="3">
    <source>
        <dbReference type="SAM" id="MobiDB-lite"/>
    </source>
</evidence>
<dbReference type="RefSeq" id="WP_344261978.1">
    <property type="nucleotide sequence ID" value="NZ_BAAAMJ010000029.1"/>
</dbReference>
<gene>
    <name evidence="5" type="ORF">GCM10009716_27300</name>
</gene>
<feature type="region of interest" description="Disordered" evidence="3">
    <location>
        <begin position="1"/>
        <end position="22"/>
    </location>
</feature>
<dbReference type="Gene3D" id="3.30.200.20">
    <property type="entry name" value="Phosphorylase Kinase, domain 1"/>
    <property type="match status" value="1"/>
</dbReference>
<evidence type="ECO:0000259" key="4">
    <source>
        <dbReference type="PROSITE" id="PS50011"/>
    </source>
</evidence>
<dbReference type="Pfam" id="PF13458">
    <property type="entry name" value="Peripla_BP_6"/>
    <property type="match status" value="1"/>
</dbReference>